<proteinExistence type="predicted"/>
<comment type="subcellular location">
    <subcellularLocation>
        <location evidence="1">Cell membrane</location>
        <topology evidence="1">Multi-pass membrane protein</topology>
    </subcellularLocation>
</comment>
<feature type="transmembrane region" description="Helical" evidence="6">
    <location>
        <begin position="265"/>
        <end position="292"/>
    </location>
</feature>
<dbReference type="SUPFAM" id="SSF103473">
    <property type="entry name" value="MFS general substrate transporter"/>
    <property type="match status" value="1"/>
</dbReference>
<keyword evidence="2" id="KW-0813">Transport</keyword>
<feature type="transmembrane region" description="Helical" evidence="6">
    <location>
        <begin position="299"/>
        <end position="323"/>
    </location>
</feature>
<dbReference type="InterPro" id="IPR052714">
    <property type="entry name" value="MFS_Exporter"/>
</dbReference>
<dbReference type="InterPro" id="IPR020846">
    <property type="entry name" value="MFS_dom"/>
</dbReference>
<keyword evidence="9" id="KW-1185">Reference proteome</keyword>
<dbReference type="Pfam" id="PF07690">
    <property type="entry name" value="MFS_1"/>
    <property type="match status" value="1"/>
</dbReference>
<feature type="transmembrane region" description="Helical" evidence="6">
    <location>
        <begin position="124"/>
        <end position="142"/>
    </location>
</feature>
<sequence length="357" mass="38434">MGASNTMIGIIMGTYMLTCMLFRPWAGHFVHKYGPAKVLRVLLIINGGALILYTVTGLDGFIVARFLQGASTAFFSMALQIAIIESLSDEQRSQGVSLYSLFTYMPTIVGPLIALGIWGWGGMQAFTATMIAIAVITGLFGYRTRIDHVSSGREEEKTGQGVLKAVSQLVRQPDLLICSVLMLAASVVFGSVAFFIPLYVSQVEYGNAGIYFMLQAGVIVLSRFMFRKRVPSDGKWHARFVSGIMLLAAVAALLLSISATAGPLFLYSAAILMGIAQAMLYPTLTTYLTFVLPTSSRNVMLGIFIASADLGISLGGVAMGPIADLMSFSAVYVLCSCLVLITASLAVVYKKRLNRYV</sequence>
<feature type="transmembrane region" description="Helical" evidence="6">
    <location>
        <begin position="238"/>
        <end position="259"/>
    </location>
</feature>
<feature type="domain" description="Major facilitator superfamily (MFS) profile" evidence="7">
    <location>
        <begin position="1"/>
        <end position="354"/>
    </location>
</feature>
<keyword evidence="5 6" id="KW-0472">Membrane</keyword>
<feature type="transmembrane region" description="Helical" evidence="6">
    <location>
        <begin position="208"/>
        <end position="226"/>
    </location>
</feature>
<protein>
    <submittedName>
        <fullName evidence="8">MFS transporter</fullName>
    </submittedName>
</protein>
<dbReference type="InterPro" id="IPR011701">
    <property type="entry name" value="MFS"/>
</dbReference>
<dbReference type="Proteomes" id="UP000615455">
    <property type="component" value="Unassembled WGS sequence"/>
</dbReference>
<organism evidence="8 9">
    <name type="scientific">Paenibacillus marchantiophytorum</name>
    <dbReference type="NCBI Taxonomy" id="1619310"/>
    <lineage>
        <taxon>Bacteria</taxon>
        <taxon>Bacillati</taxon>
        <taxon>Bacillota</taxon>
        <taxon>Bacilli</taxon>
        <taxon>Bacillales</taxon>
        <taxon>Paenibacillaceae</taxon>
        <taxon>Paenibacillus</taxon>
    </lineage>
</organism>
<feature type="transmembrane region" description="Helical" evidence="6">
    <location>
        <begin position="175"/>
        <end position="196"/>
    </location>
</feature>
<keyword evidence="3 6" id="KW-0812">Transmembrane</keyword>
<dbReference type="PROSITE" id="PS50850">
    <property type="entry name" value="MFS"/>
    <property type="match status" value="1"/>
</dbReference>
<evidence type="ECO:0000256" key="5">
    <source>
        <dbReference type="ARBA" id="ARBA00023136"/>
    </source>
</evidence>
<feature type="transmembrane region" description="Helical" evidence="6">
    <location>
        <begin position="38"/>
        <end position="56"/>
    </location>
</feature>
<evidence type="ECO:0000256" key="1">
    <source>
        <dbReference type="ARBA" id="ARBA00004651"/>
    </source>
</evidence>
<reference evidence="9" key="1">
    <citation type="journal article" date="2019" name="Int. J. Syst. Evol. Microbiol.">
        <title>The Global Catalogue of Microorganisms (GCM) 10K type strain sequencing project: providing services to taxonomists for standard genome sequencing and annotation.</title>
        <authorList>
            <consortium name="The Broad Institute Genomics Platform"/>
            <consortium name="The Broad Institute Genome Sequencing Center for Infectious Disease"/>
            <person name="Wu L."/>
            <person name="Ma J."/>
        </authorList>
    </citation>
    <scope>NUCLEOTIDE SEQUENCE [LARGE SCALE GENOMIC DNA]</scope>
    <source>
        <strain evidence="9">CGMCC 1.15043</strain>
    </source>
</reference>
<accession>A0ABQ2BQ34</accession>
<dbReference type="EMBL" id="BMHE01000003">
    <property type="protein sequence ID" value="GGI44901.1"/>
    <property type="molecule type" value="Genomic_DNA"/>
</dbReference>
<dbReference type="PANTHER" id="PTHR23531:SF2">
    <property type="entry name" value="PERMEASE"/>
    <property type="match status" value="1"/>
</dbReference>
<evidence type="ECO:0000256" key="6">
    <source>
        <dbReference type="SAM" id="Phobius"/>
    </source>
</evidence>
<evidence type="ECO:0000313" key="9">
    <source>
        <dbReference type="Proteomes" id="UP000615455"/>
    </source>
</evidence>
<feature type="transmembrane region" description="Helical" evidence="6">
    <location>
        <begin position="6"/>
        <end position="26"/>
    </location>
</feature>
<dbReference type="NCBIfam" id="NF047574">
    <property type="entry name" value="opine_export_Sa"/>
    <property type="match status" value="1"/>
</dbReference>
<gene>
    <name evidence="8" type="ORF">GCM10008018_09410</name>
</gene>
<keyword evidence="4 6" id="KW-1133">Transmembrane helix</keyword>
<evidence type="ECO:0000259" key="7">
    <source>
        <dbReference type="PROSITE" id="PS50850"/>
    </source>
</evidence>
<comment type="caution">
    <text evidence="8">The sequence shown here is derived from an EMBL/GenBank/DDBJ whole genome shotgun (WGS) entry which is preliminary data.</text>
</comment>
<dbReference type="InterPro" id="IPR036259">
    <property type="entry name" value="MFS_trans_sf"/>
</dbReference>
<evidence type="ECO:0000313" key="8">
    <source>
        <dbReference type="EMBL" id="GGI44901.1"/>
    </source>
</evidence>
<evidence type="ECO:0000256" key="2">
    <source>
        <dbReference type="ARBA" id="ARBA00022448"/>
    </source>
</evidence>
<dbReference type="Gene3D" id="1.20.1250.20">
    <property type="entry name" value="MFS general substrate transporter like domains"/>
    <property type="match status" value="1"/>
</dbReference>
<evidence type="ECO:0000256" key="4">
    <source>
        <dbReference type="ARBA" id="ARBA00022989"/>
    </source>
</evidence>
<feature type="transmembrane region" description="Helical" evidence="6">
    <location>
        <begin position="329"/>
        <end position="349"/>
    </location>
</feature>
<dbReference type="PANTHER" id="PTHR23531">
    <property type="entry name" value="QUINOLENE RESISTANCE PROTEIN NORA"/>
    <property type="match status" value="1"/>
</dbReference>
<feature type="transmembrane region" description="Helical" evidence="6">
    <location>
        <begin position="96"/>
        <end position="118"/>
    </location>
</feature>
<evidence type="ECO:0000256" key="3">
    <source>
        <dbReference type="ARBA" id="ARBA00022692"/>
    </source>
</evidence>
<name>A0ABQ2BQ34_9BACL</name>